<evidence type="ECO:0000313" key="1">
    <source>
        <dbReference type="Proteomes" id="UP000695022"/>
    </source>
</evidence>
<proteinExistence type="predicted"/>
<dbReference type="InterPro" id="IPR027417">
    <property type="entry name" value="P-loop_NTPase"/>
</dbReference>
<name>A0ABM1DQV0_PRICU</name>
<dbReference type="GeneID" id="106805297"/>
<sequence length="78" mass="8781">MHLRNDINTISELAKKRKITVTYEQETQISKQIGAKIYIETSARISEASMKEAFDVAVLAAIGNYRTGAVSYRDNATW</sequence>
<dbReference type="Proteomes" id="UP000695022">
    <property type="component" value="Unplaced"/>
</dbReference>
<dbReference type="RefSeq" id="XP_014662321.1">
    <property type="nucleotide sequence ID" value="XM_014806835.1"/>
</dbReference>
<gene>
    <name evidence="2" type="primary">LOC106805297</name>
</gene>
<dbReference type="Gene3D" id="3.40.50.300">
    <property type="entry name" value="P-loop containing nucleotide triphosphate hydrolases"/>
    <property type="match status" value="1"/>
</dbReference>
<evidence type="ECO:0000313" key="2">
    <source>
        <dbReference type="RefSeq" id="XP_014662321.1"/>
    </source>
</evidence>
<keyword evidence="1" id="KW-1185">Reference proteome</keyword>
<protein>
    <submittedName>
        <fullName evidence="2">Rho-related GTP-binding protein RhoE-like</fullName>
    </submittedName>
</protein>
<accession>A0ABM1DQV0</accession>
<organism evidence="1 2">
    <name type="scientific">Priapulus caudatus</name>
    <name type="common">Priapulid worm</name>
    <dbReference type="NCBI Taxonomy" id="37621"/>
    <lineage>
        <taxon>Eukaryota</taxon>
        <taxon>Metazoa</taxon>
        <taxon>Ecdysozoa</taxon>
        <taxon>Scalidophora</taxon>
        <taxon>Priapulida</taxon>
        <taxon>Priapulimorpha</taxon>
        <taxon>Priapulimorphida</taxon>
        <taxon>Priapulidae</taxon>
        <taxon>Priapulus</taxon>
    </lineage>
</organism>
<reference evidence="2" key="1">
    <citation type="submission" date="2025-08" db="UniProtKB">
        <authorList>
            <consortium name="RefSeq"/>
        </authorList>
    </citation>
    <scope>IDENTIFICATION</scope>
</reference>